<organism evidence="6 7">
    <name type="scientific">Planosporangium mesophilum</name>
    <dbReference type="NCBI Taxonomy" id="689768"/>
    <lineage>
        <taxon>Bacteria</taxon>
        <taxon>Bacillati</taxon>
        <taxon>Actinomycetota</taxon>
        <taxon>Actinomycetes</taxon>
        <taxon>Micromonosporales</taxon>
        <taxon>Micromonosporaceae</taxon>
        <taxon>Planosporangium</taxon>
    </lineage>
</organism>
<dbReference type="InterPro" id="IPR012340">
    <property type="entry name" value="NA-bd_OB-fold"/>
</dbReference>
<keyword evidence="3 4" id="KW-0949">S-adenosyl-L-methionine</keyword>
<feature type="active site" description="Nucleophile" evidence="4">
    <location>
        <position position="362"/>
    </location>
</feature>
<dbReference type="InterPro" id="IPR002792">
    <property type="entry name" value="TRAM_dom"/>
</dbReference>
<evidence type="ECO:0000256" key="1">
    <source>
        <dbReference type="ARBA" id="ARBA00022603"/>
    </source>
</evidence>
<keyword evidence="1 4" id="KW-0489">Methyltransferase</keyword>
<dbReference type="PROSITE" id="PS51687">
    <property type="entry name" value="SAM_MT_RNA_M5U"/>
    <property type="match status" value="1"/>
</dbReference>
<dbReference type="PROSITE" id="PS01231">
    <property type="entry name" value="TRMA_2"/>
    <property type="match status" value="1"/>
</dbReference>
<dbReference type="EMBL" id="BOON01000001">
    <property type="protein sequence ID" value="GII20490.1"/>
    <property type="molecule type" value="Genomic_DNA"/>
</dbReference>
<dbReference type="InterPro" id="IPR030391">
    <property type="entry name" value="MeTrfase_TrmA_CS"/>
</dbReference>
<evidence type="ECO:0000256" key="2">
    <source>
        <dbReference type="ARBA" id="ARBA00022679"/>
    </source>
</evidence>
<dbReference type="Pfam" id="PF05958">
    <property type="entry name" value="tRNA_U5-meth_tr"/>
    <property type="match status" value="1"/>
</dbReference>
<evidence type="ECO:0000259" key="5">
    <source>
        <dbReference type="PROSITE" id="PS50926"/>
    </source>
</evidence>
<protein>
    <submittedName>
        <fullName evidence="6">Putative RNA methyltransferase</fullName>
    </submittedName>
</protein>
<dbReference type="GO" id="GO:0070475">
    <property type="term" value="P:rRNA base methylation"/>
    <property type="evidence" value="ECO:0007669"/>
    <property type="project" value="TreeGrafter"/>
</dbReference>
<dbReference type="SUPFAM" id="SSF50249">
    <property type="entry name" value="Nucleic acid-binding proteins"/>
    <property type="match status" value="1"/>
</dbReference>
<proteinExistence type="inferred from homology"/>
<sequence length="407" mass="44266">MDIDIGTVLELTVGPVAQGGHCVARLPEGQVVFVRHALPGERVRAVVTERRRGYLRADAVEVLEASPDRVEEPCRYAKPGRCGGCDWQHATPDAQHELKAAVVRELLTRIGGLSELEVEDLRVRVEPLPDGPLGWRTRVQYAVDDAGRPGFRRHRSHDIIPIDRCLIADPRIQEAPVTDRTWPVRGGGVEVVATTGGDLTIFTRPRGGRQVRLVSGPRIVRERAVGREWRIDATGFWQVHPAAPDALAEAVLGFLKPQPGERAWDLYGGAGLFAAALAPVLGPKGRVTIVESDPRGVTAARKNLADLPQVHVAPGDVAAVIANPRWRSVDLVVLDPPRAGVGREVVESVTDRKPRAIAYVSCDPAAFARDVATFADRAYRLTALRAFDAFPMTQHVECVGLLEPTSP</sequence>
<feature type="domain" description="TRAM" evidence="5">
    <location>
        <begin position="2"/>
        <end position="61"/>
    </location>
</feature>
<feature type="binding site" evidence="4">
    <location>
        <position position="335"/>
    </location>
    <ligand>
        <name>S-adenosyl-L-methionine</name>
        <dbReference type="ChEBI" id="CHEBI:59789"/>
    </ligand>
</feature>
<comment type="similarity">
    <text evidence="4">Belongs to the class I-like SAM-binding methyltransferase superfamily. RNA M5U methyltransferase family.</text>
</comment>
<dbReference type="Pfam" id="PF01938">
    <property type="entry name" value="TRAM"/>
    <property type="match status" value="1"/>
</dbReference>
<dbReference type="PANTHER" id="PTHR11061">
    <property type="entry name" value="RNA M5U METHYLTRANSFERASE"/>
    <property type="match status" value="1"/>
</dbReference>
<reference evidence="6" key="1">
    <citation type="submission" date="2021-01" db="EMBL/GenBank/DDBJ databases">
        <title>Whole genome shotgun sequence of Planosporangium mesophilum NBRC 109066.</title>
        <authorList>
            <person name="Komaki H."/>
            <person name="Tamura T."/>
        </authorList>
    </citation>
    <scope>NUCLEOTIDE SEQUENCE</scope>
    <source>
        <strain evidence="6">NBRC 109066</strain>
    </source>
</reference>
<dbReference type="InterPro" id="IPR029063">
    <property type="entry name" value="SAM-dependent_MTases_sf"/>
</dbReference>
<dbReference type="PROSITE" id="PS50926">
    <property type="entry name" value="TRAM"/>
    <property type="match status" value="1"/>
</dbReference>
<feature type="binding site" evidence="4">
    <location>
        <position position="267"/>
    </location>
    <ligand>
        <name>S-adenosyl-L-methionine</name>
        <dbReference type="ChEBI" id="CHEBI:59789"/>
    </ligand>
</feature>
<evidence type="ECO:0000256" key="3">
    <source>
        <dbReference type="ARBA" id="ARBA00022691"/>
    </source>
</evidence>
<name>A0A8J3TFB3_9ACTN</name>
<comment type="caution">
    <text evidence="6">The sequence shown here is derived from an EMBL/GenBank/DDBJ whole genome shotgun (WGS) entry which is preliminary data.</text>
</comment>
<dbReference type="GO" id="GO:0070041">
    <property type="term" value="F:rRNA (uridine-C5-)-methyltransferase activity"/>
    <property type="evidence" value="ECO:0007669"/>
    <property type="project" value="TreeGrafter"/>
</dbReference>
<evidence type="ECO:0000313" key="6">
    <source>
        <dbReference type="EMBL" id="GII20490.1"/>
    </source>
</evidence>
<accession>A0A8J3TFB3</accession>
<dbReference type="Gene3D" id="2.40.50.140">
    <property type="entry name" value="Nucleic acid-binding proteins"/>
    <property type="match status" value="1"/>
</dbReference>
<dbReference type="Gene3D" id="3.40.50.150">
    <property type="entry name" value="Vaccinia Virus protein VP39"/>
    <property type="match status" value="1"/>
</dbReference>
<dbReference type="InterPro" id="IPR010280">
    <property type="entry name" value="U5_MeTrfase_fam"/>
</dbReference>
<feature type="binding site" evidence="4">
    <location>
        <position position="291"/>
    </location>
    <ligand>
        <name>S-adenosyl-L-methionine</name>
        <dbReference type="ChEBI" id="CHEBI:59789"/>
    </ligand>
</feature>
<dbReference type="AlphaFoldDB" id="A0A8J3TFB3"/>
<keyword evidence="7" id="KW-1185">Reference proteome</keyword>
<dbReference type="SUPFAM" id="SSF53335">
    <property type="entry name" value="S-adenosyl-L-methionine-dependent methyltransferases"/>
    <property type="match status" value="1"/>
</dbReference>
<dbReference type="PANTHER" id="PTHR11061:SF30">
    <property type="entry name" value="TRNA (URACIL(54)-C(5))-METHYLTRANSFERASE"/>
    <property type="match status" value="1"/>
</dbReference>
<dbReference type="RefSeq" id="WP_168113208.1">
    <property type="nucleotide sequence ID" value="NZ_BOON01000001.1"/>
</dbReference>
<evidence type="ECO:0000256" key="4">
    <source>
        <dbReference type="PROSITE-ProRule" id="PRU01024"/>
    </source>
</evidence>
<dbReference type="Proteomes" id="UP000599074">
    <property type="component" value="Unassembled WGS sequence"/>
</dbReference>
<gene>
    <name evidence="6" type="ORF">Pme01_00870</name>
</gene>
<feature type="binding site" evidence="4">
    <location>
        <position position="238"/>
    </location>
    <ligand>
        <name>S-adenosyl-L-methionine</name>
        <dbReference type="ChEBI" id="CHEBI:59789"/>
    </ligand>
</feature>
<evidence type="ECO:0000313" key="7">
    <source>
        <dbReference type="Proteomes" id="UP000599074"/>
    </source>
</evidence>
<keyword evidence="2 4" id="KW-0808">Transferase</keyword>
<dbReference type="Gene3D" id="2.40.50.1070">
    <property type="match status" value="1"/>
</dbReference>